<dbReference type="GeneID" id="70237071"/>
<sequence>MPVQSTHPAEKLSNLVDEEVKAVLLKAPARLLIEDPVYHTQLTALRNEYRYAYVVQWIYLLRHMIKLEMSFDVETFEEELLGIASPVFTNAFLTKMVLYLANFKLENFDGQINDALQQVSARYYEEYDFIDYHGLDLIGKTELFYNLTQLTIFKSADNLRKGVNQYSKPQHDLRLEPVFGIVEDGVRSDWFVMEDSRVYFRKSEYPEMIVPKNRTEAKKIIGNPLESFSDIEPSVTEWKCVTTGIYQFDDYLKELKQKAGKRTSSTEHKLYTNLKNYIDQVAQHDLKKRRQALQRKREIQMQALLANRKRSSRLEAKERQKHEEDEKKREEEESLVARSAELRVQKRQRIHEQVYQESRSQRLQRRHREADDETKTGSDQGNNSGAEFNKIEGSTITPQQEERESTIEEQTESDVQAVNYPNLEPQSVLGQEPC</sequence>
<protein>
    <submittedName>
        <fullName evidence="2">Uncharacterized protein</fullName>
    </submittedName>
</protein>
<evidence type="ECO:0000256" key="1">
    <source>
        <dbReference type="SAM" id="MobiDB-lite"/>
    </source>
</evidence>
<evidence type="ECO:0000313" key="3">
    <source>
        <dbReference type="Proteomes" id="UP000769157"/>
    </source>
</evidence>
<feature type="region of interest" description="Disordered" evidence="1">
    <location>
        <begin position="304"/>
        <end position="336"/>
    </location>
</feature>
<feature type="compositionally biased region" description="Polar residues" evidence="1">
    <location>
        <begin position="377"/>
        <end position="398"/>
    </location>
</feature>
<reference evidence="2" key="1">
    <citation type="journal article" date="2021" name="Open Biol.">
        <title>Shared evolutionary footprints suggest mitochondrial oxidative damage underlies multiple complex I losses in fungi.</title>
        <authorList>
            <person name="Schikora-Tamarit M.A."/>
            <person name="Marcet-Houben M."/>
            <person name="Nosek J."/>
            <person name="Gabaldon T."/>
        </authorList>
    </citation>
    <scope>NUCLEOTIDE SEQUENCE</scope>
    <source>
        <strain evidence="2">CBS6075</strain>
    </source>
</reference>
<organism evidence="2 3">
    <name type="scientific">Ogataea philodendri</name>
    <dbReference type="NCBI Taxonomy" id="1378263"/>
    <lineage>
        <taxon>Eukaryota</taxon>
        <taxon>Fungi</taxon>
        <taxon>Dikarya</taxon>
        <taxon>Ascomycota</taxon>
        <taxon>Saccharomycotina</taxon>
        <taxon>Pichiomycetes</taxon>
        <taxon>Pichiales</taxon>
        <taxon>Pichiaceae</taxon>
        <taxon>Ogataea</taxon>
    </lineage>
</organism>
<evidence type="ECO:0000313" key="2">
    <source>
        <dbReference type="EMBL" id="KAH3663706.1"/>
    </source>
</evidence>
<gene>
    <name evidence="2" type="ORF">OGAPHI_005107</name>
</gene>
<dbReference type="AlphaFoldDB" id="A0A9P8T2I6"/>
<reference evidence="2" key="2">
    <citation type="submission" date="2021-01" db="EMBL/GenBank/DDBJ databases">
        <authorList>
            <person name="Schikora-Tamarit M.A."/>
        </authorList>
    </citation>
    <scope>NUCLEOTIDE SEQUENCE</scope>
    <source>
        <strain evidence="2">CBS6075</strain>
    </source>
</reference>
<dbReference type="RefSeq" id="XP_046060042.1">
    <property type="nucleotide sequence ID" value="XM_046206258.1"/>
</dbReference>
<feature type="compositionally biased region" description="Basic and acidic residues" evidence="1">
    <location>
        <begin position="312"/>
        <end position="331"/>
    </location>
</feature>
<comment type="caution">
    <text evidence="2">The sequence shown here is derived from an EMBL/GenBank/DDBJ whole genome shotgun (WGS) entry which is preliminary data.</text>
</comment>
<keyword evidence="3" id="KW-1185">Reference proteome</keyword>
<feature type="compositionally biased region" description="Polar residues" evidence="1">
    <location>
        <begin position="424"/>
        <end position="434"/>
    </location>
</feature>
<dbReference type="Proteomes" id="UP000769157">
    <property type="component" value="Unassembled WGS sequence"/>
</dbReference>
<name>A0A9P8T2I6_9ASCO</name>
<dbReference type="EMBL" id="JAEUBE010000366">
    <property type="protein sequence ID" value="KAH3663706.1"/>
    <property type="molecule type" value="Genomic_DNA"/>
</dbReference>
<accession>A0A9P8T2I6</accession>
<feature type="region of interest" description="Disordered" evidence="1">
    <location>
        <begin position="351"/>
        <end position="434"/>
    </location>
</feature>
<proteinExistence type="predicted"/>
<dbReference type="OrthoDB" id="303107at2759"/>